<keyword evidence="10" id="KW-1185">Reference proteome</keyword>
<evidence type="ECO:0000313" key="9">
    <source>
        <dbReference type="EMBL" id="GMS86272.1"/>
    </source>
</evidence>
<feature type="compositionally biased region" description="Basic and acidic residues" evidence="6">
    <location>
        <begin position="350"/>
        <end position="364"/>
    </location>
</feature>
<feature type="region of interest" description="Disordered" evidence="6">
    <location>
        <begin position="641"/>
        <end position="701"/>
    </location>
</feature>
<reference evidence="9" key="1">
    <citation type="submission" date="2023-10" db="EMBL/GenBank/DDBJ databases">
        <title>Genome assembly of Pristionchus species.</title>
        <authorList>
            <person name="Yoshida K."/>
            <person name="Sommer R.J."/>
        </authorList>
    </citation>
    <scope>NUCLEOTIDE SEQUENCE</scope>
    <source>
        <strain evidence="9">RS0144</strain>
    </source>
</reference>
<keyword evidence="3" id="KW-0472">Membrane</keyword>
<feature type="region of interest" description="Disordered" evidence="6">
    <location>
        <begin position="274"/>
        <end position="321"/>
    </location>
</feature>
<feature type="region of interest" description="Disordered" evidence="6">
    <location>
        <begin position="805"/>
        <end position="825"/>
    </location>
</feature>
<feature type="domain" description="GMIP/FCHO2-like FCH" evidence="8">
    <location>
        <begin position="15"/>
        <end position="263"/>
    </location>
</feature>
<evidence type="ECO:0000259" key="7">
    <source>
        <dbReference type="Pfam" id="PF10291"/>
    </source>
</evidence>
<dbReference type="Pfam" id="PF22699">
    <property type="entry name" value="GMIP-like_FCH"/>
    <property type="match status" value="1"/>
</dbReference>
<dbReference type="SUPFAM" id="SSF103657">
    <property type="entry name" value="BAR/IMD domain-like"/>
    <property type="match status" value="1"/>
</dbReference>
<accession>A0AAV5STZ5</accession>
<feature type="compositionally biased region" description="Acidic residues" evidence="6">
    <location>
        <begin position="339"/>
        <end position="349"/>
    </location>
</feature>
<organism evidence="9 10">
    <name type="scientific">Pristionchus entomophagus</name>
    <dbReference type="NCBI Taxonomy" id="358040"/>
    <lineage>
        <taxon>Eukaryota</taxon>
        <taxon>Metazoa</taxon>
        <taxon>Ecdysozoa</taxon>
        <taxon>Nematoda</taxon>
        <taxon>Chromadorea</taxon>
        <taxon>Rhabditida</taxon>
        <taxon>Rhabditina</taxon>
        <taxon>Diplogasteromorpha</taxon>
        <taxon>Diplogasteroidea</taxon>
        <taxon>Neodiplogasteridae</taxon>
        <taxon>Pristionchus</taxon>
    </lineage>
</organism>
<dbReference type="GO" id="GO:0005905">
    <property type="term" value="C:clathrin-coated pit"/>
    <property type="evidence" value="ECO:0007669"/>
    <property type="project" value="UniProtKB-KW"/>
</dbReference>
<comment type="caution">
    <text evidence="9">The sequence shown here is derived from an EMBL/GenBank/DDBJ whole genome shotgun (WGS) entry which is preliminary data.</text>
</comment>
<evidence type="ECO:0000256" key="6">
    <source>
        <dbReference type="SAM" id="MobiDB-lite"/>
    </source>
</evidence>
<dbReference type="Proteomes" id="UP001432027">
    <property type="component" value="Unassembled WGS sequence"/>
</dbReference>
<feature type="region of interest" description="Disordered" evidence="6">
    <location>
        <begin position="563"/>
        <end position="594"/>
    </location>
</feature>
<feature type="compositionally biased region" description="Low complexity" evidence="6">
    <location>
        <begin position="677"/>
        <end position="692"/>
    </location>
</feature>
<feature type="domain" description="Muniscin C-terminal" evidence="7">
    <location>
        <begin position="912"/>
        <end position="1068"/>
    </location>
</feature>
<dbReference type="InterPro" id="IPR027267">
    <property type="entry name" value="AH/BAR_dom_sf"/>
</dbReference>
<dbReference type="GO" id="GO:0072583">
    <property type="term" value="P:clathrin-dependent endocytosis"/>
    <property type="evidence" value="ECO:0007669"/>
    <property type="project" value="TreeGrafter"/>
</dbReference>
<name>A0AAV5STZ5_9BILA</name>
<feature type="compositionally biased region" description="Polar residues" evidence="6">
    <location>
        <begin position="276"/>
        <end position="293"/>
    </location>
</feature>
<dbReference type="GO" id="GO:0048268">
    <property type="term" value="P:clathrin coat assembly"/>
    <property type="evidence" value="ECO:0007669"/>
    <property type="project" value="TreeGrafter"/>
</dbReference>
<evidence type="ECO:0000256" key="1">
    <source>
        <dbReference type="ARBA" id="ARBA00022583"/>
    </source>
</evidence>
<keyword evidence="1" id="KW-0254">Endocytosis</keyword>
<feature type="compositionally biased region" description="Low complexity" evidence="6">
    <location>
        <begin position="366"/>
        <end position="380"/>
    </location>
</feature>
<sequence length="1073" mass="114955">MTGLKYRDEFWGDKHHGYHTLYERFKAGDDAVYELELLIKEHSAMQEDQLRALSKTLGKVTNFASSGTSQMVEAWSLTKGTLELLQEIQTASLRGLQEQSRELARYRADLAHSKKRVKESECVEAVSLMQTTTTCLQKARETYAARCAELEKLRADASASAKEIHKAEQKVSRARDECRAYTDKYEMVRADFEERMEKSADAFEAHDRSHLATLKNTFLAFAACQQEQSAAMLQVHSQFRESLGAISVEGLMERFCSECSTGAERPMHMQFESLEGASSSQPHHQQSLDTVAASSGGGGSLHSDSQSLGSGQQAGGGGGQMQVMDLLTMDDSLPAPVKEEEEEEAEEEGDKGGGERDKKDEKETPLSSSMSASFSASLGGSRQKLAMWLPGKRKKTSSVCSSDVAAVEGTEGVASSSGGGGFLNKFSRSRKSNKSKSDIPGAVAGEVGSGTGFDDTYSTASSSRSEDKPSCLLTHSLEPTEPTVDEEGYTIRSKEEEEAGVPEEAKWASCSSDEDDEDASNSLQQSRIRTLTIKPAESTPKVNASVDELRDAIGSISLARSSTFDKDPWSSTLSSGGRGRSAAPFSQSLGPGAFSLRTPLRAATTGGDEHRAQFSESDFSRSNVPLSFSASLSFGAGMARARPRGTSISQQGGMGSTGHLITPSLTGDGRLQRHTESGSFGSQQQEGWGSQQMLAAEGGGERGFTGSTMNLMQATIAEQRVPIAAALNEYLHVWMMGAGDDRTTRVFGTVLVSFASSSIPLLTDAANDIEPLQLSLVEETEGGGGGVATPIKQIVPNAKLVSPAVAKSDGEDGDEAAAPAAAADSTVQPRHHDFVFDRAALAAWLQQQRQERPTAAFFNAEVLRYELSLGTSITAEPPLVFTAYWKTTLLRDEEEGGAEGAAFSKSNPTGRSHVDLRIDYRLNEECPMMRERPGGSAAVLTAIHFSTKIASPAIVSNVVSEPAAEWDATTETLNWRLGELSLSPASLTSPLVSPPPPSSSSSSVGGSLKARVYLAEGSEAPQPATTNVQFTVSDVSLSLASLVLSPSSDTYHMSMLRRKVMAGKYFCEPQVRI</sequence>
<evidence type="ECO:0000256" key="3">
    <source>
        <dbReference type="ARBA" id="ARBA00023176"/>
    </source>
</evidence>
<dbReference type="Gene3D" id="1.20.1270.60">
    <property type="entry name" value="Arfaptin homology (AH) domain/BAR domain"/>
    <property type="match status" value="1"/>
</dbReference>
<evidence type="ECO:0000256" key="2">
    <source>
        <dbReference type="ARBA" id="ARBA00023054"/>
    </source>
</evidence>
<evidence type="ECO:0000256" key="4">
    <source>
        <dbReference type="ARBA" id="ARBA00037878"/>
    </source>
</evidence>
<dbReference type="GO" id="GO:0005886">
    <property type="term" value="C:plasma membrane"/>
    <property type="evidence" value="ECO:0007669"/>
    <property type="project" value="TreeGrafter"/>
</dbReference>
<evidence type="ECO:0000313" key="10">
    <source>
        <dbReference type="Proteomes" id="UP001432027"/>
    </source>
</evidence>
<dbReference type="InterPro" id="IPR054713">
    <property type="entry name" value="GMIP/FCHO2-like_FCH"/>
</dbReference>
<dbReference type="EMBL" id="BTSX01000002">
    <property type="protein sequence ID" value="GMS86272.1"/>
    <property type="molecule type" value="Genomic_DNA"/>
</dbReference>
<dbReference type="PANTHER" id="PTHR23065:SF15">
    <property type="entry name" value="AT02057P"/>
    <property type="match status" value="1"/>
</dbReference>
<protein>
    <recommendedName>
        <fullName evidence="11">MHD domain-containing protein</fullName>
    </recommendedName>
</protein>
<dbReference type="PANTHER" id="PTHR23065">
    <property type="entry name" value="PROLINE-SERINE-THREONINE PHOSPHATASE INTERACTING PROTEIN 1"/>
    <property type="match status" value="1"/>
</dbReference>
<keyword evidence="3" id="KW-0168">Coated pit</keyword>
<proteinExistence type="predicted"/>
<evidence type="ECO:0000259" key="8">
    <source>
        <dbReference type="Pfam" id="PF22699"/>
    </source>
</evidence>
<evidence type="ECO:0008006" key="11">
    <source>
        <dbReference type="Google" id="ProtNLM"/>
    </source>
</evidence>
<dbReference type="GO" id="GO:0030136">
    <property type="term" value="C:clathrin-coated vesicle"/>
    <property type="evidence" value="ECO:0007669"/>
    <property type="project" value="TreeGrafter"/>
</dbReference>
<feature type="region of interest" description="Disordered" evidence="6">
    <location>
        <begin position="409"/>
        <end position="534"/>
    </location>
</feature>
<dbReference type="InterPro" id="IPR018808">
    <property type="entry name" value="Muniscin_C"/>
</dbReference>
<feature type="region of interest" description="Disordered" evidence="6">
    <location>
        <begin position="335"/>
        <end position="380"/>
    </location>
</feature>
<feature type="coiled-coil region" evidence="5">
    <location>
        <begin position="96"/>
        <end position="184"/>
    </location>
</feature>
<keyword evidence="2 5" id="KW-0175">Coiled coil</keyword>
<comment type="subcellular location">
    <subcellularLocation>
        <location evidence="4">Membrane</location>
        <location evidence="4">Coated pit</location>
    </subcellularLocation>
</comment>
<evidence type="ECO:0000256" key="5">
    <source>
        <dbReference type="SAM" id="Coils"/>
    </source>
</evidence>
<feature type="compositionally biased region" description="Low complexity" evidence="6">
    <location>
        <begin position="301"/>
        <end position="311"/>
    </location>
</feature>
<dbReference type="AlphaFoldDB" id="A0AAV5STZ5"/>
<dbReference type="Pfam" id="PF10291">
    <property type="entry name" value="muHD"/>
    <property type="match status" value="1"/>
</dbReference>
<gene>
    <name evidence="9" type="ORF">PENTCL1PPCAC_8447</name>
</gene>